<evidence type="ECO:0000256" key="5">
    <source>
        <dbReference type="SAM" id="Phobius"/>
    </source>
</evidence>
<protein>
    <submittedName>
        <fullName evidence="7">O-antigen ligase family protein</fullName>
    </submittedName>
</protein>
<feature type="transmembrane region" description="Helical" evidence="5">
    <location>
        <begin position="410"/>
        <end position="434"/>
    </location>
</feature>
<evidence type="ECO:0000313" key="8">
    <source>
        <dbReference type="Proteomes" id="UP001597118"/>
    </source>
</evidence>
<feature type="transmembrane region" description="Helical" evidence="5">
    <location>
        <begin position="78"/>
        <end position="94"/>
    </location>
</feature>
<dbReference type="InterPro" id="IPR007016">
    <property type="entry name" value="O-antigen_ligase-rel_domated"/>
</dbReference>
<feature type="transmembrane region" description="Helical" evidence="5">
    <location>
        <begin position="270"/>
        <end position="288"/>
    </location>
</feature>
<dbReference type="EMBL" id="JBHUDG010000018">
    <property type="protein sequence ID" value="MFD1630598.1"/>
    <property type="molecule type" value="Genomic_DNA"/>
</dbReference>
<keyword evidence="7" id="KW-0436">Ligase</keyword>
<dbReference type="PANTHER" id="PTHR37422">
    <property type="entry name" value="TEICHURONIC ACID BIOSYNTHESIS PROTEIN TUAE"/>
    <property type="match status" value="1"/>
</dbReference>
<feature type="transmembrane region" description="Helical" evidence="5">
    <location>
        <begin position="247"/>
        <end position="265"/>
    </location>
</feature>
<gene>
    <name evidence="7" type="ORF">ACFSAH_11965</name>
</gene>
<dbReference type="RefSeq" id="WP_379662973.1">
    <property type="nucleotide sequence ID" value="NZ_JBHUDG010000018.1"/>
</dbReference>
<keyword evidence="4 5" id="KW-0472">Membrane</keyword>
<feature type="transmembrane region" description="Helical" evidence="5">
    <location>
        <begin position="28"/>
        <end position="49"/>
    </location>
</feature>
<feature type="domain" description="O-antigen ligase-related" evidence="6">
    <location>
        <begin position="279"/>
        <end position="419"/>
    </location>
</feature>
<evidence type="ECO:0000259" key="6">
    <source>
        <dbReference type="Pfam" id="PF04932"/>
    </source>
</evidence>
<keyword evidence="3 5" id="KW-1133">Transmembrane helix</keyword>
<feature type="transmembrane region" description="Helical" evidence="5">
    <location>
        <begin position="189"/>
        <end position="207"/>
    </location>
</feature>
<keyword evidence="2 5" id="KW-0812">Transmembrane</keyword>
<evidence type="ECO:0000313" key="7">
    <source>
        <dbReference type="EMBL" id="MFD1630598.1"/>
    </source>
</evidence>
<evidence type="ECO:0000256" key="3">
    <source>
        <dbReference type="ARBA" id="ARBA00022989"/>
    </source>
</evidence>
<feature type="transmembrane region" description="Helical" evidence="5">
    <location>
        <begin position="159"/>
        <end position="177"/>
    </location>
</feature>
<evidence type="ECO:0000256" key="4">
    <source>
        <dbReference type="ARBA" id="ARBA00023136"/>
    </source>
</evidence>
<dbReference type="InterPro" id="IPR051533">
    <property type="entry name" value="WaaL-like"/>
</dbReference>
<accession>A0ABW4ICY7</accession>
<feature type="transmembrane region" description="Helical" evidence="5">
    <location>
        <begin position="100"/>
        <end position="119"/>
    </location>
</feature>
<evidence type="ECO:0000256" key="2">
    <source>
        <dbReference type="ARBA" id="ARBA00022692"/>
    </source>
</evidence>
<dbReference type="PANTHER" id="PTHR37422:SF17">
    <property type="entry name" value="O-ANTIGEN LIGASE"/>
    <property type="match status" value="1"/>
</dbReference>
<sequence length="503" mass="57020">MSEFKIKVGETLSERETKSILGFGKAKTALFIGYILLFLSSLLLGYYIINEGFAAAAIILIGLASLPIAYIIVTYPKYGIIILLIASYFIMWFTHMGIDYPLGTVIDIIELLLIIGFFIKQKKNPNWGVFRNSASYIILIWVSYNVLQVFNPIAESRLVWVYTIRSVAAVMIMYFVFVYHIRSIEFIRLLIKIWIALSIIGAAYAFWQEYIDFLPFEQRFLNSDPKYKALLYIAGRWRKFSIYSDPVAFSYNMVISSILCITMMFNPIKIWKRIFLGLCAFFMIWAMIFSGTRGAYVLLPAALLLLALLKMTNIKVLIIAGAASMILGILIYVPTSNYNLIRFQSAFKPSNDASFNVRAINQKRIQPYIQDHPFGAGLGAVSLTGKQMVKHSVLTGFAPDSGYVRVAVELGWVGLLLFCTLFFVVVTSGINSYIKIKDPELKNYCLAMTLIAFAIAVGSYPQEATVQFPTSIYFYLVVAIITITRQLHDKNYPKPKKPVKHLF</sequence>
<reference evidence="8" key="1">
    <citation type="journal article" date="2019" name="Int. J. Syst. Evol. Microbiol.">
        <title>The Global Catalogue of Microorganisms (GCM) 10K type strain sequencing project: providing services to taxonomists for standard genome sequencing and annotation.</title>
        <authorList>
            <consortium name="The Broad Institute Genomics Platform"/>
            <consortium name="The Broad Institute Genome Sequencing Center for Infectious Disease"/>
            <person name="Wu L."/>
            <person name="Ma J."/>
        </authorList>
    </citation>
    <scope>NUCLEOTIDE SEQUENCE [LARGE SCALE GENOMIC DNA]</scope>
    <source>
        <strain evidence="8">CCUG 53762</strain>
    </source>
</reference>
<dbReference type="GO" id="GO:0016874">
    <property type="term" value="F:ligase activity"/>
    <property type="evidence" value="ECO:0007669"/>
    <property type="project" value="UniProtKB-KW"/>
</dbReference>
<feature type="transmembrane region" description="Helical" evidence="5">
    <location>
        <begin position="316"/>
        <end position="333"/>
    </location>
</feature>
<organism evidence="7 8">
    <name type="scientific">Pseudopedobacter beijingensis</name>
    <dbReference type="NCBI Taxonomy" id="1207056"/>
    <lineage>
        <taxon>Bacteria</taxon>
        <taxon>Pseudomonadati</taxon>
        <taxon>Bacteroidota</taxon>
        <taxon>Sphingobacteriia</taxon>
        <taxon>Sphingobacteriales</taxon>
        <taxon>Sphingobacteriaceae</taxon>
        <taxon>Pseudopedobacter</taxon>
    </lineage>
</organism>
<comment type="subcellular location">
    <subcellularLocation>
        <location evidence="1">Membrane</location>
        <topology evidence="1">Multi-pass membrane protein</topology>
    </subcellularLocation>
</comment>
<feature type="transmembrane region" description="Helical" evidence="5">
    <location>
        <begin position="55"/>
        <end position="73"/>
    </location>
</feature>
<feature type="transmembrane region" description="Helical" evidence="5">
    <location>
        <begin position="128"/>
        <end position="147"/>
    </location>
</feature>
<keyword evidence="8" id="KW-1185">Reference proteome</keyword>
<proteinExistence type="predicted"/>
<evidence type="ECO:0000256" key="1">
    <source>
        <dbReference type="ARBA" id="ARBA00004141"/>
    </source>
</evidence>
<dbReference type="Proteomes" id="UP001597118">
    <property type="component" value="Unassembled WGS sequence"/>
</dbReference>
<comment type="caution">
    <text evidence="7">The sequence shown here is derived from an EMBL/GenBank/DDBJ whole genome shotgun (WGS) entry which is preliminary data.</text>
</comment>
<dbReference type="Pfam" id="PF04932">
    <property type="entry name" value="Wzy_C"/>
    <property type="match status" value="1"/>
</dbReference>
<feature type="transmembrane region" description="Helical" evidence="5">
    <location>
        <begin position="472"/>
        <end position="488"/>
    </location>
</feature>
<feature type="transmembrane region" description="Helical" evidence="5">
    <location>
        <begin position="441"/>
        <end position="460"/>
    </location>
</feature>
<name>A0ABW4ICY7_9SPHI</name>